<dbReference type="EMBL" id="CP046565">
    <property type="protein sequence ID" value="QJD31116.1"/>
    <property type="molecule type" value="Genomic_DNA"/>
</dbReference>
<evidence type="ECO:0000256" key="2">
    <source>
        <dbReference type="ARBA" id="ARBA00022679"/>
    </source>
</evidence>
<dbReference type="NCBIfam" id="TIGR00466">
    <property type="entry name" value="kdsB"/>
    <property type="match status" value="1"/>
</dbReference>
<comment type="function">
    <text evidence="5">Activates KDO (a required 8-carbon sugar) for incorporation into bacterial lipopolysaccharide in Gram-negative bacteria.</text>
</comment>
<dbReference type="Gene3D" id="3.90.550.10">
    <property type="entry name" value="Spore Coat Polysaccharide Biosynthesis Protein SpsA, Chain A"/>
    <property type="match status" value="1"/>
</dbReference>
<dbReference type="PANTHER" id="PTHR42866:SF2">
    <property type="entry name" value="3-DEOXY-MANNO-OCTULOSONATE CYTIDYLYLTRANSFERASE, MITOCHONDRIAL"/>
    <property type="match status" value="1"/>
</dbReference>
<dbReference type="CDD" id="cd02517">
    <property type="entry name" value="CMP-KDO-Synthetase"/>
    <property type="match status" value="1"/>
</dbReference>
<protein>
    <recommendedName>
        <fullName evidence="5">3-deoxy-manno-octulosonate cytidylyltransferase</fullName>
        <ecNumber evidence="5">2.7.7.38</ecNumber>
    </recommendedName>
    <alternativeName>
        <fullName evidence="5">CMP-2-keto-3-deoxyoctulosonic acid synthase</fullName>
        <shortName evidence="5">CKS</shortName>
        <shortName evidence="5">CMP-KDO synthase</shortName>
    </alternativeName>
</protein>
<dbReference type="AlphaFoldDB" id="A0A858QBP0"/>
<gene>
    <name evidence="5 6" type="primary">kdsB</name>
    <name evidence="6" type="ORF">GNH96_15000</name>
</gene>
<keyword evidence="2 5" id="KW-0808">Transferase</keyword>
<dbReference type="Proteomes" id="UP000503004">
    <property type="component" value="Chromosome"/>
</dbReference>
<evidence type="ECO:0000256" key="4">
    <source>
        <dbReference type="ARBA" id="ARBA00022985"/>
    </source>
</evidence>
<dbReference type="FunFam" id="3.90.550.10:FF:000011">
    <property type="entry name" value="3-deoxy-manno-octulosonate cytidylyltransferase"/>
    <property type="match status" value="1"/>
</dbReference>
<dbReference type="KEGG" id="metu:GNH96_15000"/>
<dbReference type="InterPro" id="IPR004528">
    <property type="entry name" value="KdsB"/>
</dbReference>
<evidence type="ECO:0000256" key="5">
    <source>
        <dbReference type="HAMAP-Rule" id="MF_00057"/>
    </source>
</evidence>
<proteinExistence type="inferred from homology"/>
<sequence>MPAEFTIVIPARYGSTRLPGKPLLELGGKPMIVHVCERALEAGASEVVVATDDERIARAVDGLPVTAMLTRPEHASGTERLAEVAERRAWSDDTIVVNLQGDEPFMESALLRALAAALERREDCRVATLAAPIHQPEEIFDPNVVKVVTDGESRALYFSRAAVPWDRESFAQGMAAPKPGQGMPYRRHIGVYAYTAAYLRRYVDLAPSPLEHIERLEQLRILWHGDRILVVPVEGAPAPGVDTAADLERAERHLSGGTP</sequence>
<comment type="catalytic activity">
    <reaction evidence="5">
        <text>3-deoxy-alpha-D-manno-oct-2-ulosonate + CTP = CMP-3-deoxy-beta-D-manno-octulosonate + diphosphate</text>
        <dbReference type="Rhea" id="RHEA:23448"/>
        <dbReference type="ChEBI" id="CHEBI:33019"/>
        <dbReference type="ChEBI" id="CHEBI:37563"/>
        <dbReference type="ChEBI" id="CHEBI:85986"/>
        <dbReference type="ChEBI" id="CHEBI:85987"/>
        <dbReference type="EC" id="2.7.7.38"/>
    </reaction>
</comment>
<accession>A0A858QBP0</accession>
<dbReference type="GO" id="GO:0016020">
    <property type="term" value="C:membrane"/>
    <property type="evidence" value="ECO:0007669"/>
    <property type="project" value="UniProtKB-SubCell"/>
</dbReference>
<dbReference type="GO" id="GO:0033468">
    <property type="term" value="P:CMP-keto-3-deoxy-D-manno-octulosonic acid biosynthetic process"/>
    <property type="evidence" value="ECO:0007669"/>
    <property type="project" value="UniProtKB-UniRule"/>
</dbReference>
<name>A0A858QBP0_9GAMM</name>
<dbReference type="NCBIfam" id="NF003952">
    <property type="entry name" value="PRK05450.1-5"/>
    <property type="match status" value="1"/>
</dbReference>
<dbReference type="SUPFAM" id="SSF53448">
    <property type="entry name" value="Nucleotide-diphospho-sugar transferases"/>
    <property type="match status" value="1"/>
</dbReference>
<dbReference type="RefSeq" id="WP_169604384.1">
    <property type="nucleotide sequence ID" value="NZ_CP046565.1"/>
</dbReference>
<dbReference type="Pfam" id="PF02348">
    <property type="entry name" value="CTP_transf_3"/>
    <property type="match status" value="1"/>
</dbReference>
<comment type="subcellular location">
    <subcellularLocation>
        <location evidence="5">Cytoplasm</location>
    </subcellularLocation>
    <subcellularLocation>
        <location evidence="1">Membrane</location>
    </subcellularLocation>
</comment>
<dbReference type="NCBIfam" id="NF003950">
    <property type="entry name" value="PRK05450.1-3"/>
    <property type="match status" value="1"/>
</dbReference>
<organism evidence="6 7">
    <name type="scientific">Methylococcus geothermalis</name>
    <dbReference type="NCBI Taxonomy" id="2681310"/>
    <lineage>
        <taxon>Bacteria</taxon>
        <taxon>Pseudomonadati</taxon>
        <taxon>Pseudomonadota</taxon>
        <taxon>Gammaproteobacteria</taxon>
        <taxon>Methylococcales</taxon>
        <taxon>Methylococcaceae</taxon>
        <taxon>Methylococcus</taxon>
    </lineage>
</organism>
<dbReference type="NCBIfam" id="NF009905">
    <property type="entry name" value="PRK13368.1"/>
    <property type="match status" value="1"/>
</dbReference>
<dbReference type="InterPro" id="IPR003329">
    <property type="entry name" value="Cytidylyl_trans"/>
</dbReference>
<evidence type="ECO:0000256" key="3">
    <source>
        <dbReference type="ARBA" id="ARBA00022695"/>
    </source>
</evidence>
<dbReference type="GO" id="GO:0008690">
    <property type="term" value="F:3-deoxy-manno-octulosonate cytidylyltransferase activity"/>
    <property type="evidence" value="ECO:0007669"/>
    <property type="project" value="UniProtKB-UniRule"/>
</dbReference>
<keyword evidence="5" id="KW-0963">Cytoplasm</keyword>
<keyword evidence="7" id="KW-1185">Reference proteome</keyword>
<comment type="pathway">
    <text evidence="5">Nucleotide-sugar biosynthesis; CMP-3-deoxy-D-manno-octulosonate biosynthesis; CMP-3-deoxy-D-manno-octulosonate from 3-deoxy-D-manno-octulosonate and CTP: step 1/1.</text>
</comment>
<evidence type="ECO:0000313" key="6">
    <source>
        <dbReference type="EMBL" id="QJD31116.1"/>
    </source>
</evidence>
<comment type="similarity">
    <text evidence="5">Belongs to the KdsB family.</text>
</comment>
<reference evidence="7" key="1">
    <citation type="submission" date="2019-12" db="EMBL/GenBank/DDBJ databases">
        <authorList>
            <person name="Awala S.I."/>
            <person name="Rhee S.K."/>
        </authorList>
    </citation>
    <scope>NUCLEOTIDE SEQUENCE [LARGE SCALE GENOMIC DNA]</scope>
    <source>
        <strain evidence="7">IM1</strain>
    </source>
</reference>
<keyword evidence="3 5" id="KW-0548">Nucleotidyltransferase</keyword>
<dbReference type="GO" id="GO:0005829">
    <property type="term" value="C:cytosol"/>
    <property type="evidence" value="ECO:0007669"/>
    <property type="project" value="TreeGrafter"/>
</dbReference>
<evidence type="ECO:0000256" key="1">
    <source>
        <dbReference type="ARBA" id="ARBA00004370"/>
    </source>
</evidence>
<dbReference type="InterPro" id="IPR029044">
    <property type="entry name" value="Nucleotide-diphossugar_trans"/>
</dbReference>
<dbReference type="GO" id="GO:0009103">
    <property type="term" value="P:lipopolysaccharide biosynthetic process"/>
    <property type="evidence" value="ECO:0007669"/>
    <property type="project" value="UniProtKB-UniRule"/>
</dbReference>
<keyword evidence="4 5" id="KW-0448">Lipopolysaccharide biosynthesis</keyword>
<dbReference type="PANTHER" id="PTHR42866">
    <property type="entry name" value="3-DEOXY-MANNO-OCTULOSONATE CYTIDYLYLTRANSFERASE"/>
    <property type="match status" value="1"/>
</dbReference>
<dbReference type="HAMAP" id="MF_00057">
    <property type="entry name" value="KdsB"/>
    <property type="match status" value="1"/>
</dbReference>
<evidence type="ECO:0000313" key="7">
    <source>
        <dbReference type="Proteomes" id="UP000503004"/>
    </source>
</evidence>
<dbReference type="EC" id="2.7.7.38" evidence="5"/>
<dbReference type="UniPathway" id="UPA00358">
    <property type="reaction ID" value="UER00476"/>
</dbReference>